<dbReference type="SUPFAM" id="SSF51182">
    <property type="entry name" value="RmlC-like cupins"/>
    <property type="match status" value="1"/>
</dbReference>
<dbReference type="Pfam" id="PF07883">
    <property type="entry name" value="Cupin_2"/>
    <property type="match status" value="1"/>
</dbReference>
<dbReference type="AlphaFoldDB" id="A0A0F9T8X3"/>
<dbReference type="InterPro" id="IPR014710">
    <property type="entry name" value="RmlC-like_jellyroll"/>
</dbReference>
<proteinExistence type="predicted"/>
<comment type="caution">
    <text evidence="2">The sequence shown here is derived from an EMBL/GenBank/DDBJ whole genome shotgun (WGS) entry which is preliminary data.</text>
</comment>
<reference evidence="2" key="1">
    <citation type="journal article" date="2015" name="Nature">
        <title>Complex archaea that bridge the gap between prokaryotes and eukaryotes.</title>
        <authorList>
            <person name="Spang A."/>
            <person name="Saw J.H."/>
            <person name="Jorgensen S.L."/>
            <person name="Zaremba-Niedzwiedzka K."/>
            <person name="Martijn J."/>
            <person name="Lind A.E."/>
            <person name="van Eijk R."/>
            <person name="Schleper C."/>
            <person name="Guy L."/>
            <person name="Ettema T.J."/>
        </authorList>
    </citation>
    <scope>NUCLEOTIDE SEQUENCE</scope>
</reference>
<accession>A0A0F9T8X3</accession>
<feature type="domain" description="Cupin type-2" evidence="1">
    <location>
        <begin position="51"/>
        <end position="100"/>
    </location>
</feature>
<dbReference type="Gene3D" id="2.60.120.10">
    <property type="entry name" value="Jelly Rolls"/>
    <property type="match status" value="1"/>
</dbReference>
<organism evidence="2">
    <name type="scientific">marine sediment metagenome</name>
    <dbReference type="NCBI Taxonomy" id="412755"/>
    <lineage>
        <taxon>unclassified sequences</taxon>
        <taxon>metagenomes</taxon>
        <taxon>ecological metagenomes</taxon>
    </lineage>
</organism>
<sequence length="120" mass="13646">MKNCMKEWEGTAYPKMLRDLPEIDVPLKGVRGWLLQGKDKQVAFFDIEAVGEVPPHSHCAQWGLMVEGEMSLTIGEKTRIYRKGDSYYIPEGVVHSATFLTRVNVIDVFDDPARYSVKGR</sequence>
<dbReference type="EMBL" id="LAZR01001392">
    <property type="protein sequence ID" value="KKN45396.1"/>
    <property type="molecule type" value="Genomic_DNA"/>
</dbReference>
<name>A0A0F9T8X3_9ZZZZ</name>
<evidence type="ECO:0000313" key="2">
    <source>
        <dbReference type="EMBL" id="KKN45396.1"/>
    </source>
</evidence>
<dbReference type="InterPro" id="IPR011051">
    <property type="entry name" value="RmlC_Cupin_sf"/>
</dbReference>
<dbReference type="InterPro" id="IPR013096">
    <property type="entry name" value="Cupin_2"/>
</dbReference>
<gene>
    <name evidence="2" type="ORF">LCGC14_0683370</name>
</gene>
<protein>
    <recommendedName>
        <fullName evidence="1">Cupin type-2 domain-containing protein</fullName>
    </recommendedName>
</protein>
<evidence type="ECO:0000259" key="1">
    <source>
        <dbReference type="Pfam" id="PF07883"/>
    </source>
</evidence>